<keyword evidence="2" id="KW-1185">Reference proteome</keyword>
<dbReference type="Proteomes" id="UP000606498">
    <property type="component" value="Unassembled WGS sequence"/>
</dbReference>
<accession>A0ABQ1TBH4</accession>
<evidence type="ECO:0000313" key="1">
    <source>
        <dbReference type="EMBL" id="GGE90564.1"/>
    </source>
</evidence>
<organism evidence="1 2">
    <name type="scientific">Shewanella carassii</name>
    <dbReference type="NCBI Taxonomy" id="1987584"/>
    <lineage>
        <taxon>Bacteria</taxon>
        <taxon>Pseudomonadati</taxon>
        <taxon>Pseudomonadota</taxon>
        <taxon>Gammaproteobacteria</taxon>
        <taxon>Alteromonadales</taxon>
        <taxon>Shewanellaceae</taxon>
        <taxon>Shewanella</taxon>
    </lineage>
</organism>
<proteinExistence type="predicted"/>
<sequence length="116" mass="12548">MSQKPSVFTHSIKSAALLAVAAGVVGIAAVGLKESNNSANNLARNCNQESEYNSNLPSSHPNNRCATQEDELSWKSWLSGNSRSGQFHFVDLLELLHGHQRKPVDDMAPANTNNGF</sequence>
<evidence type="ECO:0000313" key="2">
    <source>
        <dbReference type="Proteomes" id="UP000606498"/>
    </source>
</evidence>
<reference evidence="2" key="1">
    <citation type="journal article" date="2019" name="Int. J. Syst. Evol. Microbiol.">
        <title>The Global Catalogue of Microorganisms (GCM) 10K type strain sequencing project: providing services to taxonomists for standard genome sequencing and annotation.</title>
        <authorList>
            <consortium name="The Broad Institute Genomics Platform"/>
            <consortium name="The Broad Institute Genome Sequencing Center for Infectious Disease"/>
            <person name="Wu L."/>
            <person name="Ma J."/>
        </authorList>
    </citation>
    <scope>NUCLEOTIDE SEQUENCE [LARGE SCALE GENOMIC DNA]</scope>
    <source>
        <strain evidence="2">CGMCC 1.16033</strain>
    </source>
</reference>
<gene>
    <name evidence="1" type="ORF">GCM10011520_33710</name>
</gene>
<dbReference type="EMBL" id="BMKO01000011">
    <property type="protein sequence ID" value="GGE90564.1"/>
    <property type="molecule type" value="Genomic_DNA"/>
</dbReference>
<dbReference type="RefSeq" id="WP_100145884.1">
    <property type="nucleotide sequence ID" value="NZ_BMKO01000011.1"/>
</dbReference>
<comment type="caution">
    <text evidence="1">The sequence shown here is derived from an EMBL/GenBank/DDBJ whole genome shotgun (WGS) entry which is preliminary data.</text>
</comment>
<protein>
    <submittedName>
        <fullName evidence="1">Uncharacterized protein</fullName>
    </submittedName>
</protein>
<name>A0ABQ1TBH4_9GAMM</name>